<dbReference type="PANTHER" id="PTHR46445:SF3">
    <property type="entry name" value="RNA POLYMERASE II DEGRADATION FACTOR-LIKE PROTEIN (DUF1296)-RELATED"/>
    <property type="match status" value="1"/>
</dbReference>
<sequence length="667" mass="75345">MGFSSSGKKGRGHRNTIPENWREIVQNMKEIVNCSEQDIYAMLVECNMDADEAIIVWLKVRRRNEDERKQIGSFQKVKSKRDKKKEAKDASEIQRLISGSNRYREFQNGRDYYVDQSRGNKLNSYETSNVQGSRNHLAGSSTTAGILSPSPPLNSVVSNVETKRVPTNSGEAVPSLSVPSSRLIPAWRCGTSGQRTMADVVKMGSTSSKESVTKPLVKNDCLLPENPVVPNPFSNSFIESAPRRDQLQESASVSNQMSNDNYNNKNDETYQVKRCSFENNQTKDPFAPANLDQYINELKKLRFGRFGSGINGSGEHSSLPSQFLNGDSEDISGFADDLSLRRLNLRDGECHEEEQQQPRMNVANEQMTYEVNCDQTKPIQENQYRSSSATDFSFYNSQLFNPVMAPSERSLQMQSLNTFPDTMHQQAYTRELDPWYLASPLNQSMSGASSLGRRLSVSMTEMNHHHLYSQPNVPSEHYGNMMVPTSAFQQHGGGNNNAYHLHPLVAPLSLHRNSYPCQPTVAAGTSTRSSAYGSTDGSAYDSSYGFGMLSDNTANLRFEYEDDLHTRFRNRLASLQHQGRNSNMWTPPQGHNESGRNYGSVFPGDQNQQSLSFRHNQQQVEQEETYRRIGNAFERSSRYNASLDQQTRRRGDPSNQTQQQQWPRNNN</sequence>
<proteinExistence type="predicted"/>
<feature type="compositionally biased region" description="Polar residues" evidence="1">
    <location>
        <begin position="578"/>
        <end position="597"/>
    </location>
</feature>
<dbReference type="AlphaFoldDB" id="A0A8T1XNF3"/>
<evidence type="ECO:0000313" key="4">
    <source>
        <dbReference type="Proteomes" id="UP000694251"/>
    </source>
</evidence>
<dbReference type="InterPro" id="IPR009719">
    <property type="entry name" value="GIP1_N"/>
</dbReference>
<dbReference type="EMBL" id="JAEFBJ010000013">
    <property type="protein sequence ID" value="KAG7536191.1"/>
    <property type="molecule type" value="Genomic_DNA"/>
</dbReference>
<name>A0A8T1XNF3_ARASU</name>
<dbReference type="PANTHER" id="PTHR46445">
    <property type="entry name" value="RNA POLYMERASE II DEGRADATION FACTOR-LIKE PROTEIN (DUF1296)"/>
    <property type="match status" value="1"/>
</dbReference>
<feature type="region of interest" description="Disordered" evidence="1">
    <location>
        <begin position="243"/>
        <end position="266"/>
    </location>
</feature>
<feature type="region of interest" description="Disordered" evidence="1">
    <location>
        <begin position="578"/>
        <end position="608"/>
    </location>
</feature>
<accession>A0A8T1XNF3</accession>
<dbReference type="Pfam" id="PF06972">
    <property type="entry name" value="GIP1_N"/>
    <property type="match status" value="1"/>
</dbReference>
<feature type="compositionally biased region" description="Polar residues" evidence="1">
    <location>
        <begin position="248"/>
        <end position="264"/>
    </location>
</feature>
<evidence type="ECO:0000313" key="3">
    <source>
        <dbReference type="EMBL" id="KAG7536191.1"/>
    </source>
</evidence>
<evidence type="ECO:0000259" key="2">
    <source>
        <dbReference type="Pfam" id="PF06972"/>
    </source>
</evidence>
<keyword evidence="4" id="KW-1185">Reference proteome</keyword>
<feature type="domain" description="GBF-interacting protein 1 N-terminal" evidence="2">
    <location>
        <begin position="17"/>
        <end position="86"/>
    </location>
</feature>
<dbReference type="OrthoDB" id="1076498at2759"/>
<reference evidence="3 4" key="1">
    <citation type="submission" date="2020-12" db="EMBL/GenBank/DDBJ databases">
        <title>Concerted genomic and epigenomic changes stabilize Arabidopsis allopolyploids.</title>
        <authorList>
            <person name="Chen Z."/>
        </authorList>
    </citation>
    <scope>NUCLEOTIDE SEQUENCE [LARGE SCALE GENOMIC DNA]</scope>
    <source>
        <strain evidence="3">As9502</strain>
        <tissue evidence="3">Leaf</tissue>
    </source>
</reference>
<feature type="region of interest" description="Disordered" evidence="1">
    <location>
        <begin position="629"/>
        <end position="667"/>
    </location>
</feature>
<organism evidence="3 4">
    <name type="scientific">Arabidopsis suecica</name>
    <name type="common">Swedish thale-cress</name>
    <name type="synonym">Cardaminopsis suecica</name>
    <dbReference type="NCBI Taxonomy" id="45249"/>
    <lineage>
        <taxon>Eukaryota</taxon>
        <taxon>Viridiplantae</taxon>
        <taxon>Streptophyta</taxon>
        <taxon>Embryophyta</taxon>
        <taxon>Tracheophyta</taxon>
        <taxon>Spermatophyta</taxon>
        <taxon>Magnoliopsida</taxon>
        <taxon>eudicotyledons</taxon>
        <taxon>Gunneridae</taxon>
        <taxon>Pentapetalae</taxon>
        <taxon>rosids</taxon>
        <taxon>malvids</taxon>
        <taxon>Brassicales</taxon>
        <taxon>Brassicaceae</taxon>
        <taxon>Camelineae</taxon>
        <taxon>Arabidopsis</taxon>
    </lineage>
</organism>
<evidence type="ECO:0000256" key="1">
    <source>
        <dbReference type="SAM" id="MobiDB-lite"/>
    </source>
</evidence>
<dbReference type="Proteomes" id="UP000694251">
    <property type="component" value="Chromosome 13"/>
</dbReference>
<gene>
    <name evidence="3" type="ORF">ISN44_As13g001520</name>
</gene>
<feature type="compositionally biased region" description="Polar residues" evidence="1">
    <location>
        <begin position="653"/>
        <end position="667"/>
    </location>
</feature>
<protein>
    <submittedName>
        <fullName evidence="3">UBA-like superfamily</fullName>
    </submittedName>
</protein>
<comment type="caution">
    <text evidence="3">The sequence shown here is derived from an EMBL/GenBank/DDBJ whole genome shotgun (WGS) entry which is preliminary data.</text>
</comment>